<evidence type="ECO:0000313" key="3">
    <source>
        <dbReference type="EMBL" id="QCP48438.1"/>
    </source>
</evidence>
<dbReference type="EMBL" id="CP040077">
    <property type="protein sequence ID" value="QCP48438.1"/>
    <property type="molecule type" value="Genomic_DNA"/>
</dbReference>
<accession>A0A4P8IIB3</accession>
<dbReference type="Pfam" id="PF06527">
    <property type="entry name" value="TniQ"/>
    <property type="match status" value="1"/>
</dbReference>
<feature type="domain" description="TniQ" evidence="1">
    <location>
        <begin position="13"/>
        <end position="167"/>
    </location>
</feature>
<dbReference type="InterPro" id="IPR009492">
    <property type="entry name" value="TniQ"/>
</dbReference>
<name>A0A4P8IIB3_9BURK</name>
<evidence type="ECO:0000259" key="1">
    <source>
        <dbReference type="Pfam" id="PF06527"/>
    </source>
</evidence>
<evidence type="ECO:0000259" key="2">
    <source>
        <dbReference type="Pfam" id="PF15978"/>
    </source>
</evidence>
<sequence length="489" mass="55130">MDKPDTAIEPIAFPEFAPDETVFSMLARAHCLGGYESAVAASRAILGDERAALLFDFPRRLEALGRLMPGRLSDPAALAINATCLPFFTRFRDRSVEERAIQKMCGPSVAALKDDLGLRASAAGPQSTVKACPDCMAEDTATHGIAYWHRILQLPGVTVCPIHRVPLLESAPVRQGKQRALFLPHELRWTYPITRNQEAATYKCSLRLANLAAAALSYALPGGFQPLALYYTYRHGLKAGGFLSRGNRLRLASLERLLDAHVGKLPASIRLCRPELSRETNSLLTILRARQQTFNTLPHLVLIDFLFESWDHFVSTYEWEHAMNAKVNAHGGLSADRIPLEVRSRRSHTLQMESRWDRCTTAILRYMKEQPDCTRSQLVKACGGSWRWLYRNDREWLDANAPEPLPRRRRYLSWVNWQKRDAALVELIEREDRITAFPKNARITPKTVLRNLGPIPFSVQLEKMPKSCAKLSEIAEQIRAGTDNRVPAS</sequence>
<evidence type="ECO:0000313" key="4">
    <source>
        <dbReference type="Proteomes" id="UP000298656"/>
    </source>
</evidence>
<dbReference type="OrthoDB" id="9013038at2"/>
<gene>
    <name evidence="3" type="ORF">FAZ95_04075</name>
</gene>
<dbReference type="KEGG" id="tvl:FAZ95_04075"/>
<dbReference type="Proteomes" id="UP000298656">
    <property type="component" value="Chromosome 1"/>
</dbReference>
<feature type="domain" description="Transposon Tn7 transposition protein TnsD C-terminal" evidence="2">
    <location>
        <begin position="356"/>
        <end position="469"/>
    </location>
</feature>
<keyword evidence="4" id="KW-1185">Reference proteome</keyword>
<dbReference type="AlphaFoldDB" id="A0A4P8IIB3"/>
<proteinExistence type="predicted"/>
<dbReference type="InterPro" id="IPR032750">
    <property type="entry name" value="TnsD_C"/>
</dbReference>
<dbReference type="RefSeq" id="WP_137331279.1">
    <property type="nucleotide sequence ID" value="NZ_CP040077.1"/>
</dbReference>
<reference evidence="3 4" key="1">
    <citation type="submission" date="2019-05" db="EMBL/GenBank/DDBJ databases">
        <title>Burkholderia sp. DHOD12, isolated from subtropical forest soil.</title>
        <authorList>
            <person name="Gao Z.-H."/>
            <person name="Qiu L.-H."/>
        </authorList>
    </citation>
    <scope>NUCLEOTIDE SEQUENCE [LARGE SCALE GENOMIC DNA]</scope>
    <source>
        <strain evidence="3 4">DHOD12</strain>
    </source>
</reference>
<dbReference type="Pfam" id="PF15978">
    <property type="entry name" value="TnsD"/>
    <property type="match status" value="1"/>
</dbReference>
<protein>
    <submittedName>
        <fullName evidence="3">Uncharacterized protein</fullName>
    </submittedName>
</protein>
<organism evidence="3 4">
    <name type="scientific">Trinickia violacea</name>
    <dbReference type="NCBI Taxonomy" id="2571746"/>
    <lineage>
        <taxon>Bacteria</taxon>
        <taxon>Pseudomonadati</taxon>
        <taxon>Pseudomonadota</taxon>
        <taxon>Betaproteobacteria</taxon>
        <taxon>Burkholderiales</taxon>
        <taxon>Burkholderiaceae</taxon>
        <taxon>Trinickia</taxon>
    </lineage>
</organism>